<keyword evidence="5" id="KW-1185">Reference proteome</keyword>
<dbReference type="PANTHER" id="PTHR12905">
    <property type="entry name" value="METALLOPHOSPHOESTERASE"/>
    <property type="match status" value="1"/>
</dbReference>
<dbReference type="OrthoDB" id="630188at2759"/>
<dbReference type="Proteomes" id="UP000318571">
    <property type="component" value="Chromosome 5"/>
</dbReference>
<feature type="region of interest" description="Disordered" evidence="2">
    <location>
        <begin position="1"/>
        <end position="20"/>
    </location>
</feature>
<dbReference type="OMA" id="IKTRICM"/>
<evidence type="ECO:0000256" key="2">
    <source>
        <dbReference type="SAM" id="MobiDB-lite"/>
    </source>
</evidence>
<dbReference type="GO" id="GO:0016787">
    <property type="term" value="F:hydrolase activity"/>
    <property type="evidence" value="ECO:0007669"/>
    <property type="project" value="InterPro"/>
</dbReference>
<protein>
    <recommendedName>
        <fullName evidence="3">Calcineurin-like phosphoesterase domain-containing protein</fullName>
    </recommendedName>
</protein>
<organism evidence="4 5">
    <name type="scientific">Tigriopus californicus</name>
    <name type="common">Marine copepod</name>
    <dbReference type="NCBI Taxonomy" id="6832"/>
    <lineage>
        <taxon>Eukaryota</taxon>
        <taxon>Metazoa</taxon>
        <taxon>Ecdysozoa</taxon>
        <taxon>Arthropoda</taxon>
        <taxon>Crustacea</taxon>
        <taxon>Multicrustacea</taxon>
        <taxon>Hexanauplia</taxon>
        <taxon>Copepoda</taxon>
        <taxon>Harpacticoida</taxon>
        <taxon>Harpacticidae</taxon>
        <taxon>Tigriopus</taxon>
    </lineage>
</organism>
<dbReference type="InterPro" id="IPR051693">
    <property type="entry name" value="UPF0046_metallophosphoest"/>
</dbReference>
<dbReference type="AlphaFoldDB" id="A0A553PID7"/>
<dbReference type="CDD" id="cd07379">
    <property type="entry name" value="MPP_239FB"/>
    <property type="match status" value="1"/>
</dbReference>
<dbReference type="EMBL" id="VCGU01000004">
    <property type="protein sequence ID" value="TRY77446.1"/>
    <property type="molecule type" value="Genomic_DNA"/>
</dbReference>
<sequence length="320" mass="35696">MEEANVKGSGEDPPDPNDVWTSLYKDRRECKFKTVKPKALLSSSSDGDGAADLNQVRIVCMSDTHSRLDHFKHPIPNGDIFIHAGDFTTVGSQEQVVKFNEFLGQLPHSHKLVIAGNHETTFDPRVRGKRFQSQEKHNTAETMSDLLTNCTYLQDFGIEIQGIKFYGSPWTPDFSYSWAFNASRGSAIRSKWDQIPDDTDVLITHGPPLGHLDRTDAGKHVGCEDLMKRVVTEIKPKFHIFGHIHEDPGIVSNGLTVFINASTCNRTCKPINPPIVFDLTLPVKSEKSIRGGPGNAPEVVERRNKMTSLYKNVKSKLPGF</sequence>
<dbReference type="Pfam" id="PF00149">
    <property type="entry name" value="Metallophos"/>
    <property type="match status" value="1"/>
</dbReference>
<evidence type="ECO:0000256" key="1">
    <source>
        <dbReference type="ARBA" id="ARBA00007993"/>
    </source>
</evidence>
<proteinExistence type="inferred from homology"/>
<dbReference type="InterPro" id="IPR029052">
    <property type="entry name" value="Metallo-depent_PP-like"/>
</dbReference>
<comment type="caution">
    <text evidence="4">The sequence shown here is derived from an EMBL/GenBank/DDBJ whole genome shotgun (WGS) entry which is preliminary data.</text>
</comment>
<evidence type="ECO:0000313" key="5">
    <source>
        <dbReference type="Proteomes" id="UP000318571"/>
    </source>
</evidence>
<dbReference type="InterPro" id="IPR004843">
    <property type="entry name" value="Calcineurin-like_PHP"/>
</dbReference>
<dbReference type="SUPFAM" id="SSF56300">
    <property type="entry name" value="Metallo-dependent phosphatases"/>
    <property type="match status" value="1"/>
</dbReference>
<evidence type="ECO:0000259" key="3">
    <source>
        <dbReference type="Pfam" id="PF00149"/>
    </source>
</evidence>
<accession>A0A553PID7</accession>
<dbReference type="Gene3D" id="3.60.21.10">
    <property type="match status" value="1"/>
</dbReference>
<comment type="similarity">
    <text evidence="1">Belongs to the UPF0046 family.</text>
</comment>
<dbReference type="PANTHER" id="PTHR12905:SF0">
    <property type="entry name" value="CALCINEURIN-LIKE PHOSPHOESTERASE DOMAIN-CONTAINING PROTEIN"/>
    <property type="match status" value="1"/>
</dbReference>
<evidence type="ECO:0000313" key="4">
    <source>
        <dbReference type="EMBL" id="TRY77446.1"/>
    </source>
</evidence>
<dbReference type="STRING" id="6832.A0A553PID7"/>
<feature type="domain" description="Calcineurin-like phosphoesterase" evidence="3">
    <location>
        <begin position="57"/>
        <end position="246"/>
    </location>
</feature>
<name>A0A553PID7_TIGCA</name>
<gene>
    <name evidence="4" type="ORF">TCAL_13913</name>
</gene>
<reference evidence="4 5" key="1">
    <citation type="journal article" date="2018" name="Nat. Ecol. Evol.">
        <title>Genomic signatures of mitonuclear coevolution across populations of Tigriopus californicus.</title>
        <authorList>
            <person name="Barreto F.S."/>
            <person name="Watson E.T."/>
            <person name="Lima T.G."/>
            <person name="Willett C.S."/>
            <person name="Edmands S."/>
            <person name="Li W."/>
            <person name="Burton R.S."/>
        </authorList>
    </citation>
    <scope>NUCLEOTIDE SEQUENCE [LARGE SCALE GENOMIC DNA]</scope>
    <source>
        <strain evidence="4 5">San Diego</strain>
    </source>
</reference>